<keyword evidence="1" id="KW-0472">Membrane</keyword>
<evidence type="ECO:0000313" key="2">
    <source>
        <dbReference type="EMBL" id="RKN83475.1"/>
    </source>
</evidence>
<name>A0A3B0CAG0_9FLAO</name>
<keyword evidence="3" id="KW-1185">Reference proteome</keyword>
<dbReference type="InterPro" id="IPR025407">
    <property type="entry name" value="DUF4133"/>
</dbReference>
<comment type="caution">
    <text evidence="2">The sequence shown here is derived from an EMBL/GenBank/DDBJ whole genome shotgun (WGS) entry which is preliminary data.</text>
</comment>
<evidence type="ECO:0000256" key="1">
    <source>
        <dbReference type="SAM" id="Phobius"/>
    </source>
</evidence>
<keyword evidence="1" id="KW-0812">Transmembrane</keyword>
<keyword evidence="1" id="KW-1133">Transmembrane helix</keyword>
<proteinExistence type="predicted"/>
<feature type="transmembrane region" description="Helical" evidence="1">
    <location>
        <begin position="21"/>
        <end position="43"/>
    </location>
</feature>
<dbReference type="RefSeq" id="WP_120710682.1">
    <property type="nucleotide sequence ID" value="NZ_RBCJ01000001.1"/>
</dbReference>
<dbReference type="EMBL" id="RBCJ01000001">
    <property type="protein sequence ID" value="RKN83475.1"/>
    <property type="molecule type" value="Genomic_DNA"/>
</dbReference>
<sequence>MEQEYLHIKKGLQKEVLFMGLKAVYINYCIYLGLASIIIGLGLSTIIPTALALLITTLLILVVFAILMFYSKTYGAKGFVKKLADAQRPNSIKVSNSFETLLVWKNN</sequence>
<reference evidence="2 3" key="1">
    <citation type="submission" date="2018-10" db="EMBL/GenBank/DDBJ databases">
        <title>Ulvibacterium marinum gen. nov., sp. nov., a novel marine bacterium of the family Flavobacteriaceae, isolated from a culture of the green alga Ulva prolifera.</title>
        <authorList>
            <person name="Zhang Z."/>
        </authorList>
    </citation>
    <scope>NUCLEOTIDE SEQUENCE [LARGE SCALE GENOMIC DNA]</scope>
    <source>
        <strain evidence="2 3">CCMM003</strain>
    </source>
</reference>
<gene>
    <name evidence="2" type="ORF">D7Z94_06565</name>
</gene>
<dbReference type="Pfam" id="PF13571">
    <property type="entry name" value="DUF4133"/>
    <property type="match status" value="1"/>
</dbReference>
<protein>
    <submittedName>
        <fullName evidence="2">DUF4133 domain-containing protein</fullName>
    </submittedName>
</protein>
<evidence type="ECO:0000313" key="3">
    <source>
        <dbReference type="Proteomes" id="UP000276603"/>
    </source>
</evidence>
<dbReference type="AlphaFoldDB" id="A0A3B0CAG0"/>
<feature type="transmembrane region" description="Helical" evidence="1">
    <location>
        <begin position="49"/>
        <end position="70"/>
    </location>
</feature>
<accession>A0A3B0CAG0</accession>
<dbReference type="Proteomes" id="UP000276603">
    <property type="component" value="Unassembled WGS sequence"/>
</dbReference>
<dbReference type="OrthoDB" id="1178566at2"/>
<organism evidence="2 3">
    <name type="scientific">Ulvibacterium marinum</name>
    <dbReference type="NCBI Taxonomy" id="2419782"/>
    <lineage>
        <taxon>Bacteria</taxon>
        <taxon>Pseudomonadati</taxon>
        <taxon>Bacteroidota</taxon>
        <taxon>Flavobacteriia</taxon>
        <taxon>Flavobacteriales</taxon>
        <taxon>Flavobacteriaceae</taxon>
        <taxon>Ulvibacterium</taxon>
    </lineage>
</organism>